<dbReference type="SUPFAM" id="SSF53474">
    <property type="entry name" value="alpha/beta-Hydrolases"/>
    <property type="match status" value="1"/>
</dbReference>
<dbReference type="InterPro" id="IPR000952">
    <property type="entry name" value="AB_hydrolase_4_CS"/>
</dbReference>
<dbReference type="FunCoup" id="C4Y7A2">
    <property type="interactions" value="343"/>
</dbReference>
<dbReference type="Gene3D" id="3.40.50.1820">
    <property type="entry name" value="alpha/beta hydrolase"/>
    <property type="match status" value="1"/>
</dbReference>
<dbReference type="GeneID" id="8497105"/>
<dbReference type="InterPro" id="IPR000073">
    <property type="entry name" value="AB_hydrolase_1"/>
</dbReference>
<dbReference type="KEGG" id="clu:CLUG_04036"/>
<dbReference type="Pfam" id="PF00561">
    <property type="entry name" value="Abhydrolase_1"/>
    <property type="match status" value="1"/>
</dbReference>
<dbReference type="InParanoid" id="C4Y7A2"/>
<dbReference type="GO" id="GO:0051793">
    <property type="term" value="P:medium-chain fatty acid catabolic process"/>
    <property type="evidence" value="ECO:0007669"/>
    <property type="project" value="TreeGrafter"/>
</dbReference>
<dbReference type="AlphaFoldDB" id="C4Y7A2"/>
<sequence>MYLGNILGIIPRANAEDLFFFLPSTMSGFWKWGFRASVDCITSEPSAPPVIADSVNFYDFVHTKLKTIDTKSKLWLNPLLFNGSLQTLYYAMHNSDQFSVYYGRELFQYNDGGQCSLDWVIPEPSSKEEFTKLYKETLPENSPRLHPRTRFFTSKELESKTAHGQTPESTDPICVVLHGLAGGSHEPLIRNLGQCLQQSPSNWDIVVVNSRGCCRTKITTGKLFNALSTSDLEDVLIELKKRYPSRPIYAVGFSFGAVLLANYLGEAEEKAKSMLKASVLIGCPWDMSAAAHHIDSSLTGRYLFNPSLTQFLNKLVRANLKELRSHVPELFSEEIVEKAKKAKKTYQWDDLITCKTANFDNAWDYYDAGSPIRRIDKIKVPTLIINSTDDPAVDPALPREEVKANPNLALVETNLGGHLGFVKYSGEFWCVEVAEDFCDQFHVLTTHA</sequence>
<dbReference type="PROSITE" id="PS01133">
    <property type="entry name" value="UPF0017"/>
    <property type="match status" value="1"/>
</dbReference>
<evidence type="ECO:0000313" key="6">
    <source>
        <dbReference type="EMBL" id="EEQ39908.1"/>
    </source>
</evidence>
<evidence type="ECO:0000256" key="3">
    <source>
        <dbReference type="ARBA" id="ARBA00022801"/>
    </source>
</evidence>
<dbReference type="PANTHER" id="PTHR10794:SF44">
    <property type="entry name" value="MEDIUM-CHAIN FATTY ACID ETHYL ESTER SYNTHASE_ESTERASE 1-RELATED"/>
    <property type="match status" value="1"/>
</dbReference>
<protein>
    <recommendedName>
        <fullName evidence="5">AB hydrolase-1 domain-containing protein</fullName>
    </recommendedName>
</protein>
<dbReference type="InterPro" id="IPR012020">
    <property type="entry name" value="ABHD4"/>
</dbReference>
<proteinExistence type="inferred from homology"/>
<dbReference type="STRING" id="306902.C4Y7A2"/>
<dbReference type="InterPro" id="IPR050960">
    <property type="entry name" value="AB_hydrolase_4_sf"/>
</dbReference>
<dbReference type="OrthoDB" id="5954035at2759"/>
<evidence type="ECO:0000256" key="4">
    <source>
        <dbReference type="PIRSR" id="PIRSR005211-1"/>
    </source>
</evidence>
<dbReference type="PANTHER" id="PTHR10794">
    <property type="entry name" value="ABHYDROLASE DOMAIN-CONTAINING PROTEIN"/>
    <property type="match status" value="1"/>
</dbReference>
<evidence type="ECO:0000256" key="1">
    <source>
        <dbReference type="ARBA" id="ARBA00010884"/>
    </source>
</evidence>
<dbReference type="Proteomes" id="UP000007703">
    <property type="component" value="Unassembled WGS sequence"/>
</dbReference>
<dbReference type="InterPro" id="IPR029058">
    <property type="entry name" value="AB_hydrolase_fold"/>
</dbReference>
<dbReference type="GO" id="GO:0008126">
    <property type="term" value="F:acetylesterase activity"/>
    <property type="evidence" value="ECO:0007669"/>
    <property type="project" value="TreeGrafter"/>
</dbReference>
<dbReference type="OMA" id="GCCRTKI"/>
<organism evidence="6 7">
    <name type="scientific">Clavispora lusitaniae (strain ATCC 42720)</name>
    <name type="common">Yeast</name>
    <name type="synonym">Candida lusitaniae</name>
    <dbReference type="NCBI Taxonomy" id="306902"/>
    <lineage>
        <taxon>Eukaryota</taxon>
        <taxon>Fungi</taxon>
        <taxon>Dikarya</taxon>
        <taxon>Ascomycota</taxon>
        <taxon>Saccharomycotina</taxon>
        <taxon>Pichiomycetes</taxon>
        <taxon>Metschnikowiaceae</taxon>
        <taxon>Clavispora</taxon>
    </lineage>
</organism>
<dbReference type="PIRSF" id="PIRSF005211">
    <property type="entry name" value="Ab_hydro_YheT"/>
    <property type="match status" value="1"/>
</dbReference>
<dbReference type="GO" id="GO:0051792">
    <property type="term" value="P:medium-chain fatty acid biosynthetic process"/>
    <property type="evidence" value="ECO:0007669"/>
    <property type="project" value="TreeGrafter"/>
</dbReference>
<feature type="domain" description="AB hydrolase-1" evidence="5">
    <location>
        <begin position="175"/>
        <end position="421"/>
    </location>
</feature>
<keyword evidence="2" id="KW-0719">Serine esterase</keyword>
<keyword evidence="3" id="KW-0378">Hydrolase</keyword>
<dbReference type="EMBL" id="CH408079">
    <property type="protein sequence ID" value="EEQ39908.1"/>
    <property type="molecule type" value="Genomic_DNA"/>
</dbReference>
<name>C4Y7A2_CLAL4</name>
<feature type="active site" description="Charge relay system" evidence="4">
    <location>
        <position position="418"/>
    </location>
</feature>
<comment type="similarity">
    <text evidence="1">Belongs to the AB hydrolase superfamily. AB hydrolase 4 family.</text>
</comment>
<dbReference type="HOGENOM" id="CLU_032487_1_0_1"/>
<accession>C4Y7A2</accession>
<dbReference type="GO" id="GO:0047372">
    <property type="term" value="F:monoacylglycerol lipase activity"/>
    <property type="evidence" value="ECO:0007669"/>
    <property type="project" value="TreeGrafter"/>
</dbReference>
<evidence type="ECO:0000259" key="5">
    <source>
        <dbReference type="Pfam" id="PF00561"/>
    </source>
</evidence>
<evidence type="ECO:0000256" key="2">
    <source>
        <dbReference type="ARBA" id="ARBA00022487"/>
    </source>
</evidence>
<feature type="active site" description="Charge relay system" evidence="4">
    <location>
        <position position="390"/>
    </location>
</feature>
<dbReference type="VEuPathDB" id="FungiDB:CLUG_04036"/>
<feature type="active site" description="Charge relay system" evidence="4">
    <location>
        <position position="254"/>
    </location>
</feature>
<gene>
    <name evidence="6" type="ORF">CLUG_04036</name>
</gene>
<evidence type="ECO:0000313" key="7">
    <source>
        <dbReference type="Proteomes" id="UP000007703"/>
    </source>
</evidence>
<reference evidence="6 7" key="1">
    <citation type="journal article" date="2009" name="Nature">
        <title>Evolution of pathogenicity and sexual reproduction in eight Candida genomes.</title>
        <authorList>
            <person name="Butler G."/>
            <person name="Rasmussen M.D."/>
            <person name="Lin M.F."/>
            <person name="Santos M.A."/>
            <person name="Sakthikumar S."/>
            <person name="Munro C.A."/>
            <person name="Rheinbay E."/>
            <person name="Grabherr M."/>
            <person name="Forche A."/>
            <person name="Reedy J.L."/>
            <person name="Agrafioti I."/>
            <person name="Arnaud M.B."/>
            <person name="Bates S."/>
            <person name="Brown A.J."/>
            <person name="Brunke S."/>
            <person name="Costanzo M.C."/>
            <person name="Fitzpatrick D.A."/>
            <person name="de Groot P.W."/>
            <person name="Harris D."/>
            <person name="Hoyer L.L."/>
            <person name="Hube B."/>
            <person name="Klis F.M."/>
            <person name="Kodira C."/>
            <person name="Lennard N."/>
            <person name="Logue M.E."/>
            <person name="Martin R."/>
            <person name="Neiman A.M."/>
            <person name="Nikolaou E."/>
            <person name="Quail M.A."/>
            <person name="Quinn J."/>
            <person name="Santos M.C."/>
            <person name="Schmitzberger F.F."/>
            <person name="Sherlock G."/>
            <person name="Shah P."/>
            <person name="Silverstein K.A."/>
            <person name="Skrzypek M.S."/>
            <person name="Soll D."/>
            <person name="Staggs R."/>
            <person name="Stansfield I."/>
            <person name="Stumpf M.P."/>
            <person name="Sudbery P.E."/>
            <person name="Srikantha T."/>
            <person name="Zeng Q."/>
            <person name="Berman J."/>
            <person name="Berriman M."/>
            <person name="Heitman J."/>
            <person name="Gow N.A."/>
            <person name="Lorenz M.C."/>
            <person name="Birren B.W."/>
            <person name="Kellis M."/>
            <person name="Cuomo C.A."/>
        </authorList>
    </citation>
    <scope>NUCLEOTIDE SEQUENCE [LARGE SCALE GENOMIC DNA]</scope>
    <source>
        <strain evidence="6 7">ATCC 42720</strain>
    </source>
</reference>